<dbReference type="InterPro" id="IPR015882">
    <property type="entry name" value="HEX_bac_N"/>
</dbReference>
<dbReference type="Proteomes" id="UP001189429">
    <property type="component" value="Unassembled WGS sequence"/>
</dbReference>
<evidence type="ECO:0000256" key="1">
    <source>
        <dbReference type="ARBA" id="ARBA00001231"/>
    </source>
</evidence>
<evidence type="ECO:0000259" key="7">
    <source>
        <dbReference type="Pfam" id="PF00728"/>
    </source>
</evidence>
<keyword evidence="4" id="KW-0378">Hydrolase</keyword>
<sequence>MAVPCPCPSPAARRHERPPACGQPWRSAVLVALVTRAAPTGALKFHSSTAQVEASLPLLPYPASVQALQGTPPFSLSGPVEVLLGPGASAADPAVASLQRQVGRAARAVGEAASSYIRLAIAEDARENPESYRLVVNGSSAEITAASPAGLAYGARTLEQLVLAASSGGPSAMAHAIQAVDIFDAPVFKWRGMHLDVSRHFFPIADVKRLLDTMAMFKLNRFHWHLTDDQGWRIPIPGYPLLTTKGSGPRMKDGQVVTGEGVEGSYSEADIEAVVAYAAALHIEVVPEIDVPGHAAAAISAYPELGNVGSQPPPAPLNEWGQFKWTLSPTQDSVRAVTLFLARSLSFQPPCSSKFRLSANFAFPLSVSPSSW</sequence>
<dbReference type="PANTHER" id="PTHR22600:SF57">
    <property type="entry name" value="BETA-N-ACETYLHEXOSAMINIDASE"/>
    <property type="match status" value="1"/>
</dbReference>
<dbReference type="InterPro" id="IPR025705">
    <property type="entry name" value="Beta_hexosaminidase_sua/sub"/>
</dbReference>
<dbReference type="EC" id="3.2.1.52" evidence="3"/>
<name>A0ABN9U122_9DINO</name>
<evidence type="ECO:0000259" key="8">
    <source>
        <dbReference type="Pfam" id="PF02838"/>
    </source>
</evidence>
<evidence type="ECO:0000313" key="10">
    <source>
        <dbReference type="Proteomes" id="UP001189429"/>
    </source>
</evidence>
<evidence type="ECO:0000256" key="4">
    <source>
        <dbReference type="ARBA" id="ARBA00022801"/>
    </source>
</evidence>
<evidence type="ECO:0000313" key="9">
    <source>
        <dbReference type="EMBL" id="CAK0851943.1"/>
    </source>
</evidence>
<comment type="caution">
    <text evidence="9">The sequence shown here is derived from an EMBL/GenBank/DDBJ whole genome shotgun (WGS) entry which is preliminary data.</text>
</comment>
<dbReference type="PANTHER" id="PTHR22600">
    <property type="entry name" value="BETA-HEXOSAMINIDASE"/>
    <property type="match status" value="1"/>
</dbReference>
<organism evidence="9 10">
    <name type="scientific">Prorocentrum cordatum</name>
    <dbReference type="NCBI Taxonomy" id="2364126"/>
    <lineage>
        <taxon>Eukaryota</taxon>
        <taxon>Sar</taxon>
        <taxon>Alveolata</taxon>
        <taxon>Dinophyceae</taxon>
        <taxon>Prorocentrales</taxon>
        <taxon>Prorocentraceae</taxon>
        <taxon>Prorocentrum</taxon>
    </lineage>
</organism>
<dbReference type="EMBL" id="CAUYUJ010015282">
    <property type="protein sequence ID" value="CAK0851943.1"/>
    <property type="molecule type" value="Genomic_DNA"/>
</dbReference>
<dbReference type="Gene3D" id="3.30.379.10">
    <property type="entry name" value="Chitobiase/beta-hexosaminidase domain 2-like"/>
    <property type="match status" value="1"/>
</dbReference>
<accession>A0ABN9U122</accession>
<dbReference type="Pfam" id="PF02838">
    <property type="entry name" value="Glyco_hydro_20b"/>
    <property type="match status" value="1"/>
</dbReference>
<feature type="domain" description="Glycoside hydrolase family 20 catalytic" evidence="7">
    <location>
        <begin position="188"/>
        <end position="336"/>
    </location>
</feature>
<feature type="domain" description="Beta-hexosaminidase bacterial type N-terminal" evidence="8">
    <location>
        <begin position="57"/>
        <end position="184"/>
    </location>
</feature>
<dbReference type="InterPro" id="IPR015883">
    <property type="entry name" value="Glyco_hydro_20_cat"/>
</dbReference>
<feature type="region of interest" description="Disordered" evidence="6">
    <location>
        <begin position="1"/>
        <end position="21"/>
    </location>
</feature>
<dbReference type="Pfam" id="PF00728">
    <property type="entry name" value="Glyco_hydro_20"/>
    <property type="match status" value="1"/>
</dbReference>
<protein>
    <recommendedName>
        <fullName evidence="3">beta-N-acetylhexosaminidase</fullName>
        <ecNumber evidence="3">3.2.1.52</ecNumber>
    </recommendedName>
</protein>
<dbReference type="InterPro" id="IPR017853">
    <property type="entry name" value="GH"/>
</dbReference>
<evidence type="ECO:0000256" key="5">
    <source>
        <dbReference type="ARBA" id="ARBA00023295"/>
    </source>
</evidence>
<comment type="similarity">
    <text evidence="2">Belongs to the glycosyl hydrolase 20 family.</text>
</comment>
<dbReference type="PRINTS" id="PR00738">
    <property type="entry name" value="GLHYDRLASE20"/>
</dbReference>
<gene>
    <name evidence="9" type="ORF">PCOR1329_LOCUS43934</name>
</gene>
<comment type="catalytic activity">
    <reaction evidence="1">
        <text>Hydrolysis of terminal non-reducing N-acetyl-D-hexosamine residues in N-acetyl-beta-D-hexosaminides.</text>
        <dbReference type="EC" id="3.2.1.52"/>
    </reaction>
</comment>
<evidence type="ECO:0000256" key="6">
    <source>
        <dbReference type="SAM" id="MobiDB-lite"/>
    </source>
</evidence>
<dbReference type="Gene3D" id="3.20.20.80">
    <property type="entry name" value="Glycosidases"/>
    <property type="match status" value="1"/>
</dbReference>
<dbReference type="SUPFAM" id="SSF51445">
    <property type="entry name" value="(Trans)glycosidases"/>
    <property type="match status" value="1"/>
</dbReference>
<proteinExistence type="inferred from homology"/>
<evidence type="ECO:0000256" key="3">
    <source>
        <dbReference type="ARBA" id="ARBA00012663"/>
    </source>
</evidence>
<reference evidence="9" key="1">
    <citation type="submission" date="2023-10" db="EMBL/GenBank/DDBJ databases">
        <authorList>
            <person name="Chen Y."/>
            <person name="Shah S."/>
            <person name="Dougan E. K."/>
            <person name="Thang M."/>
            <person name="Chan C."/>
        </authorList>
    </citation>
    <scope>NUCLEOTIDE SEQUENCE [LARGE SCALE GENOMIC DNA]</scope>
</reference>
<dbReference type="SUPFAM" id="SSF55545">
    <property type="entry name" value="beta-N-acetylhexosaminidase-like domain"/>
    <property type="match status" value="1"/>
</dbReference>
<keyword evidence="5" id="KW-0326">Glycosidase</keyword>
<keyword evidence="10" id="KW-1185">Reference proteome</keyword>
<evidence type="ECO:0000256" key="2">
    <source>
        <dbReference type="ARBA" id="ARBA00006285"/>
    </source>
</evidence>
<dbReference type="InterPro" id="IPR029018">
    <property type="entry name" value="Hex-like_dom2"/>
</dbReference>